<dbReference type="KEGG" id="mez:Mtc_0054"/>
<dbReference type="eggNOG" id="arCOG11676">
    <property type="taxonomic scope" value="Archaea"/>
</dbReference>
<dbReference type="Proteomes" id="UP000005233">
    <property type="component" value="Chromosome"/>
</dbReference>
<sequence>MVDGQKRRLEEIRKKRPEEAAAIITGLLKDEYRRLEEAMRALRASYVRMDVDDPAQQNDVADLRLQAIEAYRPAYIIEDFLANMGVDVIPLMPHYKGAFEASSYKNGEWTVSLVSLKENAMRTLGGHCNVIGDVIILERLLYDSTYLAAVMRQTDDYQPGKQTYVELDSYTVVFDEDIQAIVRMPYR</sequence>
<dbReference type="HOGENOM" id="CLU_1444667_0_0_2"/>
<dbReference type="AlphaFoldDB" id="H8I5D5"/>
<reference evidence="1 2" key="1">
    <citation type="journal article" date="2012" name="J. Bacteriol.">
        <title>Complete genome sequence of a thermophilic methanogen, Methanocella conradii HZ254, isolated from Chinese rice field soil.</title>
        <authorList>
            <person name="Lu Z."/>
            <person name="Lu Y."/>
        </authorList>
    </citation>
    <scope>NUCLEOTIDE SEQUENCE [LARGE SCALE GENOMIC DNA]</scope>
    <source>
        <strain evidence="2">DSM 24694 / JCM 17849 / CGMCC 1.5162 / HZ254</strain>
    </source>
</reference>
<proteinExistence type="predicted"/>
<protein>
    <submittedName>
        <fullName evidence="1">Uncharacterized protein</fullName>
    </submittedName>
</protein>
<dbReference type="GeneID" id="11970813"/>
<dbReference type="EMBL" id="CP003243">
    <property type="protein sequence ID" value="AFC98829.1"/>
    <property type="molecule type" value="Genomic_DNA"/>
</dbReference>
<name>H8I5D5_METCZ</name>
<accession>H8I5D5</accession>
<evidence type="ECO:0000313" key="2">
    <source>
        <dbReference type="Proteomes" id="UP000005233"/>
    </source>
</evidence>
<dbReference type="STRING" id="1041930.Mtc_0054"/>
<gene>
    <name evidence="1" type="ordered locus">Mtc_0054</name>
</gene>
<organism evidence="1 2">
    <name type="scientific">Methanocella conradii (strain DSM 24694 / JCM 17849 / CGMCC 1.5162 / HZ254)</name>
    <dbReference type="NCBI Taxonomy" id="1041930"/>
    <lineage>
        <taxon>Archaea</taxon>
        <taxon>Methanobacteriati</taxon>
        <taxon>Methanobacteriota</taxon>
        <taxon>Stenosarchaea group</taxon>
        <taxon>Methanomicrobia</taxon>
        <taxon>Methanocellales</taxon>
        <taxon>Methanocellaceae</taxon>
        <taxon>Methanocella</taxon>
    </lineage>
</organism>
<evidence type="ECO:0000313" key="1">
    <source>
        <dbReference type="EMBL" id="AFC98829.1"/>
    </source>
</evidence>
<keyword evidence="2" id="KW-1185">Reference proteome</keyword>
<dbReference type="RefSeq" id="WP_014404668.1">
    <property type="nucleotide sequence ID" value="NC_017034.1"/>
</dbReference>